<dbReference type="Pfam" id="PF01471">
    <property type="entry name" value="PG_binding_1"/>
    <property type="match status" value="1"/>
</dbReference>
<accession>A0A485BVQ8</accession>
<gene>
    <name evidence="1" type="ORF">NCTC13038_02713</name>
</gene>
<dbReference type="GeneID" id="57504949"/>
<evidence type="ECO:0000313" key="1">
    <source>
        <dbReference type="EMBL" id="VFS72629.1"/>
    </source>
</evidence>
<dbReference type="EMBL" id="CAADJG010000002">
    <property type="protein sequence ID" value="VFS72629.1"/>
    <property type="molecule type" value="Genomic_DNA"/>
</dbReference>
<proteinExistence type="predicted"/>
<protein>
    <submittedName>
        <fullName evidence="1">Spore cortex-lytic enzyme</fullName>
    </submittedName>
</protein>
<dbReference type="InterPro" id="IPR036365">
    <property type="entry name" value="PGBD-like_sf"/>
</dbReference>
<dbReference type="InterPro" id="IPR036366">
    <property type="entry name" value="PGBDSf"/>
</dbReference>
<sequence>MKENQYSNIIKREIDFPGPLGIGSKGEGVKRVQEWLYHHNVGTKIDGDYGPATACCVKHFQMSNELPQSGTVDQSTWDRLVTPLISALADSQGTTLAERIHSVAKQHLANHPREYGGDNRGPWVRVYTGGYDGPEWFWCAGFVSFIIEQAGIELGLSLPIAGSLSCNILASQAQLSGHLVREADLLSDKSAWTSLGQTYIFLVRRAAGDYSHTGIGFGGTYDVFQTIEGNTNDDGSKNGYEVAGRTRSAYNKDFIRIIGE</sequence>
<dbReference type="InterPro" id="IPR002477">
    <property type="entry name" value="Peptidoglycan-bd-like"/>
</dbReference>
<evidence type="ECO:0000313" key="2">
    <source>
        <dbReference type="Proteomes" id="UP000332594"/>
    </source>
</evidence>
<dbReference type="Gene3D" id="1.10.101.10">
    <property type="entry name" value="PGBD-like superfamily/PGBD"/>
    <property type="match status" value="1"/>
</dbReference>
<dbReference type="SUPFAM" id="SSF47090">
    <property type="entry name" value="PGBD-like"/>
    <property type="match status" value="1"/>
</dbReference>
<reference evidence="1 2" key="1">
    <citation type="submission" date="2019-03" db="EMBL/GenBank/DDBJ databases">
        <authorList>
            <consortium name="Pathogen Informatics"/>
        </authorList>
    </citation>
    <scope>NUCLEOTIDE SEQUENCE [LARGE SCALE GENOMIC DNA]</scope>
    <source>
        <strain evidence="1 2">NCTC13038</strain>
    </source>
</reference>
<organism evidence="1 2">
    <name type="scientific">Raoultella terrigena</name>
    <name type="common">Klebsiella terrigena</name>
    <dbReference type="NCBI Taxonomy" id="577"/>
    <lineage>
        <taxon>Bacteria</taxon>
        <taxon>Pseudomonadati</taxon>
        <taxon>Pseudomonadota</taxon>
        <taxon>Gammaproteobacteria</taxon>
        <taxon>Enterobacterales</taxon>
        <taxon>Enterobacteriaceae</taxon>
        <taxon>Klebsiella/Raoultella group</taxon>
        <taxon>Raoultella</taxon>
    </lineage>
</organism>
<name>A0A485BVQ8_RAOTE</name>
<dbReference type="RefSeq" id="WP_166793728.1">
    <property type="nucleotide sequence ID" value="NZ_BJNO01000001.1"/>
</dbReference>
<dbReference type="Proteomes" id="UP000332594">
    <property type="component" value="Unassembled WGS sequence"/>
</dbReference>
<dbReference type="AlphaFoldDB" id="A0A485BVQ8"/>